<dbReference type="Proteomes" id="UP001431209">
    <property type="component" value="Unassembled WGS sequence"/>
</dbReference>
<reference evidence="2 3" key="1">
    <citation type="submission" date="2024-03" db="EMBL/GenBank/DDBJ databases">
        <title>The Acrasis kona genome and developmental transcriptomes reveal deep origins of eukaryotic multicellular pathways.</title>
        <authorList>
            <person name="Sheikh S."/>
            <person name="Fu C.-J."/>
            <person name="Brown M.W."/>
            <person name="Baldauf S.L."/>
        </authorList>
    </citation>
    <scope>NUCLEOTIDE SEQUENCE [LARGE SCALE GENOMIC DNA]</scope>
    <source>
        <strain evidence="2 3">ATCC MYA-3509</strain>
    </source>
</reference>
<sequence length="98" mass="11140">MIAITAKVIPARSKIIEYLYREDDHSSPKDLDSTTETGGEWDDDPSEPEGLKIPAKCLLVTEADFDNVYNSPDVYPIPFNPKTMRQVADDEEIDWNDH</sequence>
<organism evidence="2 3">
    <name type="scientific">Acrasis kona</name>
    <dbReference type="NCBI Taxonomy" id="1008807"/>
    <lineage>
        <taxon>Eukaryota</taxon>
        <taxon>Discoba</taxon>
        <taxon>Heterolobosea</taxon>
        <taxon>Tetramitia</taxon>
        <taxon>Eutetramitia</taxon>
        <taxon>Acrasidae</taxon>
        <taxon>Acrasis</taxon>
    </lineage>
</organism>
<evidence type="ECO:0000313" key="2">
    <source>
        <dbReference type="EMBL" id="KAL0484893.1"/>
    </source>
</evidence>
<comment type="caution">
    <text evidence="2">The sequence shown here is derived from an EMBL/GenBank/DDBJ whole genome shotgun (WGS) entry which is preliminary data.</text>
</comment>
<evidence type="ECO:0000313" key="3">
    <source>
        <dbReference type="Proteomes" id="UP001431209"/>
    </source>
</evidence>
<name>A0AAW2Z4Y4_9EUKA</name>
<dbReference type="EMBL" id="JAOPGA020001082">
    <property type="protein sequence ID" value="KAL0484893.1"/>
    <property type="molecule type" value="Genomic_DNA"/>
</dbReference>
<proteinExistence type="predicted"/>
<gene>
    <name evidence="2" type="ORF">AKO1_003634</name>
</gene>
<evidence type="ECO:0000256" key="1">
    <source>
        <dbReference type="SAM" id="MobiDB-lite"/>
    </source>
</evidence>
<protein>
    <submittedName>
        <fullName evidence="2">XerD</fullName>
    </submittedName>
</protein>
<dbReference type="AlphaFoldDB" id="A0AAW2Z4Y4"/>
<feature type="region of interest" description="Disordered" evidence="1">
    <location>
        <begin position="24"/>
        <end position="50"/>
    </location>
</feature>
<accession>A0AAW2Z4Y4</accession>
<keyword evidence="3" id="KW-1185">Reference proteome</keyword>